<keyword evidence="2" id="KW-1185">Reference proteome</keyword>
<proteinExistence type="predicted"/>
<dbReference type="AlphaFoldDB" id="A0AAI8VRM1"/>
<organism evidence="1 2">
    <name type="scientific">Anthostomella pinea</name>
    <dbReference type="NCBI Taxonomy" id="933095"/>
    <lineage>
        <taxon>Eukaryota</taxon>
        <taxon>Fungi</taxon>
        <taxon>Dikarya</taxon>
        <taxon>Ascomycota</taxon>
        <taxon>Pezizomycotina</taxon>
        <taxon>Sordariomycetes</taxon>
        <taxon>Xylariomycetidae</taxon>
        <taxon>Xylariales</taxon>
        <taxon>Xylariaceae</taxon>
        <taxon>Anthostomella</taxon>
    </lineage>
</organism>
<sequence length="214" mass="23918">MTAKVYPDGPVASGALNFTLADAPNASSYWEAIDLFFQQMPSLVLDRNSLQLEIENNTFNVFGITLPDQDVSVLQPLAAPYLTELERLDISYSFGTSPLASFVDYFASIMGPLPYGPYTPNEIWVNRLVPLSVVLEPTANSQLMEAFNGCGRRHLPHWLQRLTAFWDYEATLEENLAVKEKLVSVHTPAIEAATPGSGVYLNEVDPWYRGDWKQ</sequence>
<dbReference type="Proteomes" id="UP001295740">
    <property type="component" value="Unassembled WGS sequence"/>
</dbReference>
<gene>
    <name evidence="1" type="ORF">KHLLAP_LOCUS10278</name>
</gene>
<evidence type="ECO:0000313" key="2">
    <source>
        <dbReference type="Proteomes" id="UP001295740"/>
    </source>
</evidence>
<accession>A0AAI8VRM1</accession>
<dbReference type="EMBL" id="CAUWAG010000013">
    <property type="protein sequence ID" value="CAJ2509810.1"/>
    <property type="molecule type" value="Genomic_DNA"/>
</dbReference>
<evidence type="ECO:0000313" key="1">
    <source>
        <dbReference type="EMBL" id="CAJ2509810.1"/>
    </source>
</evidence>
<reference evidence="1" key="1">
    <citation type="submission" date="2023-10" db="EMBL/GenBank/DDBJ databases">
        <authorList>
            <person name="Hackl T."/>
        </authorList>
    </citation>
    <scope>NUCLEOTIDE SEQUENCE</scope>
</reference>
<comment type="caution">
    <text evidence="1">The sequence shown here is derived from an EMBL/GenBank/DDBJ whole genome shotgun (WGS) entry which is preliminary data.</text>
</comment>
<protein>
    <submittedName>
        <fullName evidence="1">Uu.00g057100.m01.CDS01</fullName>
    </submittedName>
</protein>
<name>A0AAI8VRM1_9PEZI</name>